<keyword evidence="1" id="KW-0732">Signal</keyword>
<sequence>MKTACRLSLCLFLTACASSGEFIDTLDHNREWGAIQPLLPAYPQSENLLEFDAGPARTLRYFIDADSISVDEKRIIRYSLIIRSAQGAENVSYEGLRCETREHKRYALGNSDTREWVRARASAWQPLEHVAQLHAQKELAKYYFCPRGLVVGFASEAIRALKAGIHPKLER</sequence>
<evidence type="ECO:0000313" key="4">
    <source>
        <dbReference type="Proteomes" id="UP000198640"/>
    </source>
</evidence>
<evidence type="ECO:0000256" key="1">
    <source>
        <dbReference type="SAM" id="SignalP"/>
    </source>
</evidence>
<feature type="chain" id="PRO_5011788049" evidence="1">
    <location>
        <begin position="18"/>
        <end position="171"/>
    </location>
</feature>
<name>A0A1H3DW73_9PROT</name>
<protein>
    <submittedName>
        <fullName evidence="3">CNP1-like family protein</fullName>
    </submittedName>
</protein>
<dbReference type="OrthoDB" id="7066954at2"/>
<proteinExistence type="predicted"/>
<reference evidence="3 4" key="1">
    <citation type="submission" date="2016-10" db="EMBL/GenBank/DDBJ databases">
        <authorList>
            <person name="de Groot N.N."/>
        </authorList>
    </citation>
    <scope>NUCLEOTIDE SEQUENCE [LARGE SCALE GENOMIC DNA]</scope>
    <source>
        <strain evidence="3 4">Nm1</strain>
    </source>
</reference>
<dbReference type="EMBL" id="FNOY01000006">
    <property type="protein sequence ID" value="SDX70600.1"/>
    <property type="molecule type" value="Genomic_DNA"/>
</dbReference>
<keyword evidence="4" id="KW-1185">Reference proteome</keyword>
<evidence type="ECO:0000313" key="3">
    <source>
        <dbReference type="EMBL" id="SDX70600.1"/>
    </source>
</evidence>
<gene>
    <name evidence="3" type="ORF">SAMN05421881_100643</name>
</gene>
<organism evidence="3 4">
    <name type="scientific">Nitrosomonas halophila</name>
    <dbReference type="NCBI Taxonomy" id="44576"/>
    <lineage>
        <taxon>Bacteria</taxon>
        <taxon>Pseudomonadati</taxon>
        <taxon>Pseudomonadota</taxon>
        <taxon>Betaproteobacteria</taxon>
        <taxon>Nitrosomonadales</taxon>
        <taxon>Nitrosomonadaceae</taxon>
        <taxon>Nitrosomonas</taxon>
    </lineage>
</organism>
<feature type="signal peptide" evidence="1">
    <location>
        <begin position="1"/>
        <end position="17"/>
    </location>
</feature>
<dbReference type="RefSeq" id="WP_090411827.1">
    <property type="nucleotide sequence ID" value="NZ_FNOY01000006.1"/>
</dbReference>
<accession>A0A1H3DW73</accession>
<feature type="domain" description="CNP1-like uncharacterised" evidence="2">
    <location>
        <begin position="28"/>
        <end position="162"/>
    </location>
</feature>
<dbReference type="Pfam" id="PF08750">
    <property type="entry name" value="CNP1"/>
    <property type="match status" value="1"/>
</dbReference>
<dbReference type="AlphaFoldDB" id="A0A1H3DW73"/>
<evidence type="ECO:0000259" key="2">
    <source>
        <dbReference type="Pfam" id="PF08750"/>
    </source>
</evidence>
<dbReference type="InterPro" id="IPR014861">
    <property type="entry name" value="CNP1-like_dom"/>
</dbReference>
<dbReference type="Proteomes" id="UP000198640">
    <property type="component" value="Unassembled WGS sequence"/>
</dbReference>
<dbReference type="STRING" id="44576.SAMN05421881_100643"/>